<dbReference type="GO" id="GO:0016471">
    <property type="term" value="C:vacuolar proton-transporting V-type ATPase complex"/>
    <property type="evidence" value="ECO:0007669"/>
    <property type="project" value="TreeGrafter"/>
</dbReference>
<dbReference type="GO" id="GO:0051117">
    <property type="term" value="F:ATPase binding"/>
    <property type="evidence" value="ECO:0007669"/>
    <property type="project" value="TreeGrafter"/>
</dbReference>
<name>A0A235BTZ2_UNCW3</name>
<feature type="transmembrane region" description="Helical" evidence="9">
    <location>
        <begin position="529"/>
        <end position="548"/>
    </location>
</feature>
<feature type="transmembrane region" description="Helical" evidence="9">
    <location>
        <begin position="497"/>
        <end position="517"/>
    </location>
</feature>
<dbReference type="GO" id="GO:0046961">
    <property type="term" value="F:proton-transporting ATPase activity, rotational mechanism"/>
    <property type="evidence" value="ECO:0007669"/>
    <property type="project" value="InterPro"/>
</dbReference>
<feature type="transmembrane region" description="Helical" evidence="9">
    <location>
        <begin position="628"/>
        <end position="649"/>
    </location>
</feature>
<keyword evidence="5 9" id="KW-1133">Transmembrane helix</keyword>
<feature type="coiled-coil region" evidence="8">
    <location>
        <begin position="219"/>
        <end position="260"/>
    </location>
</feature>
<keyword evidence="3" id="KW-0813">Transport</keyword>
<evidence type="ECO:0000313" key="10">
    <source>
        <dbReference type="EMBL" id="OYD15025.1"/>
    </source>
</evidence>
<evidence type="ECO:0000256" key="6">
    <source>
        <dbReference type="ARBA" id="ARBA00023065"/>
    </source>
</evidence>
<feature type="transmembrane region" description="Helical" evidence="9">
    <location>
        <begin position="554"/>
        <end position="573"/>
    </location>
</feature>
<evidence type="ECO:0000256" key="2">
    <source>
        <dbReference type="ARBA" id="ARBA00009904"/>
    </source>
</evidence>
<gene>
    <name evidence="10" type="ORF">CH330_06810</name>
</gene>
<feature type="transmembrane region" description="Helical" evidence="9">
    <location>
        <begin position="347"/>
        <end position="374"/>
    </location>
</feature>
<feature type="transmembrane region" description="Helical" evidence="9">
    <location>
        <begin position="661"/>
        <end position="689"/>
    </location>
</feature>
<evidence type="ECO:0000313" key="11">
    <source>
        <dbReference type="Proteomes" id="UP000215559"/>
    </source>
</evidence>
<dbReference type="PANTHER" id="PTHR11629:SF63">
    <property type="entry name" value="V-TYPE PROTON ATPASE SUBUNIT A"/>
    <property type="match status" value="1"/>
</dbReference>
<organism evidence="10 11">
    <name type="scientific">candidate division WOR-3 bacterium JGI_Cruoil_03_51_56</name>
    <dbReference type="NCBI Taxonomy" id="1973747"/>
    <lineage>
        <taxon>Bacteria</taxon>
        <taxon>Bacteria division WOR-3</taxon>
    </lineage>
</organism>
<dbReference type="InterPro" id="IPR002490">
    <property type="entry name" value="V-ATPase_116kDa_su"/>
</dbReference>
<dbReference type="GO" id="GO:0033179">
    <property type="term" value="C:proton-transporting V-type ATPase, V0 domain"/>
    <property type="evidence" value="ECO:0007669"/>
    <property type="project" value="InterPro"/>
</dbReference>
<feature type="transmembrane region" description="Helical" evidence="9">
    <location>
        <begin position="386"/>
        <end position="408"/>
    </location>
</feature>
<protein>
    <submittedName>
        <fullName evidence="10">Uncharacterized protein</fullName>
    </submittedName>
</protein>
<evidence type="ECO:0000256" key="3">
    <source>
        <dbReference type="ARBA" id="ARBA00022448"/>
    </source>
</evidence>
<evidence type="ECO:0000256" key="7">
    <source>
        <dbReference type="ARBA" id="ARBA00023136"/>
    </source>
</evidence>
<keyword evidence="6" id="KW-0406">Ion transport</keyword>
<evidence type="ECO:0000256" key="4">
    <source>
        <dbReference type="ARBA" id="ARBA00022692"/>
    </source>
</evidence>
<dbReference type="AlphaFoldDB" id="A0A235BTZ2"/>
<accession>A0A235BTZ2</accession>
<keyword evidence="8" id="KW-0175">Coiled coil</keyword>
<feature type="transmembrane region" description="Helical" evidence="9">
    <location>
        <begin position="472"/>
        <end position="491"/>
    </location>
</feature>
<evidence type="ECO:0000256" key="9">
    <source>
        <dbReference type="SAM" id="Phobius"/>
    </source>
</evidence>
<evidence type="ECO:0000256" key="8">
    <source>
        <dbReference type="SAM" id="Coils"/>
    </source>
</evidence>
<dbReference type="Proteomes" id="UP000215559">
    <property type="component" value="Unassembled WGS sequence"/>
</dbReference>
<sequence>MAVDRIAKVLVAVHQDAGKRFLEVLQRRGIVHIVKTEEVEAGKDIVELDRQFGRLSGAIDFLGVRAEKRGGFLSGDRIEMPRSEFDNLVTEYEPSGYLDRIQGLSRELEESNNRKRATEAEMARLSPWLSLRHAPSELYGMASTVVLGMFADEDEFARGVDLLEEKSAGVERVADTDRGIASLVMSSKDAAEEVSRILSTLRFEIVDLKNVQKRPAELVQSLAKDMRQLSQRQEQIEAELKQLTAELPKLKAVADNLVNVRERATTEACLGKTQAVLLITGWVRERDYGKLEKLVEETGAAGLSRIQPDEGEEPPVALVNPKPFRPFELVLDLYSLPAHNEVDPTVLLAPFFAISFGFCLTDAGYGIALVLIVLGLMRKFGKDNKLLGMILVGGIFTIVAGALSGGWFGDMPNRLGLAPILTVKHRLMLFDPLKNPMPFFVLALGFGYFHMMYGMVIEIVDCLRLHRTGDALLGQLPWFVGLNALVALVLFKKSLPVSGSAILLALVLASVSSIIVFTRRSKETALPQGLWFGLLWLVLVFFAARLGWLPEVFLYAKWAVIAVFLGMYGYTFADIRKTGRKLQIGFGLIGLVCLGLYFAGMLPALIAGIIGVGFFFTAPVNRVLAKRFIWGGYALYGATSYIGVVLSYIRIMALGMVTAGIAMAVNTIAWMVMGIPVLGVVLAIIVLAIGHTYNIAVNVLGAFVHTLRLNYVEFFPRFYTGGGEPFAPFREENRFVTVR</sequence>
<feature type="transmembrane region" description="Helical" evidence="9">
    <location>
        <begin position="437"/>
        <end position="460"/>
    </location>
</feature>
<proteinExistence type="inferred from homology"/>
<dbReference type="PANTHER" id="PTHR11629">
    <property type="entry name" value="VACUOLAR PROTON ATPASES"/>
    <property type="match status" value="1"/>
</dbReference>
<evidence type="ECO:0000256" key="1">
    <source>
        <dbReference type="ARBA" id="ARBA00004141"/>
    </source>
</evidence>
<evidence type="ECO:0000256" key="5">
    <source>
        <dbReference type="ARBA" id="ARBA00022989"/>
    </source>
</evidence>
<dbReference type="Pfam" id="PF01496">
    <property type="entry name" value="V_ATPase_I"/>
    <property type="match status" value="1"/>
</dbReference>
<comment type="caution">
    <text evidence="10">The sequence shown here is derived from an EMBL/GenBank/DDBJ whole genome shotgun (WGS) entry which is preliminary data.</text>
</comment>
<dbReference type="EMBL" id="NOZP01000129">
    <property type="protein sequence ID" value="OYD15025.1"/>
    <property type="molecule type" value="Genomic_DNA"/>
</dbReference>
<comment type="similarity">
    <text evidence="2">Belongs to the V-ATPase 116 kDa subunit family.</text>
</comment>
<comment type="subcellular location">
    <subcellularLocation>
        <location evidence="1">Membrane</location>
        <topology evidence="1">Multi-pass membrane protein</topology>
    </subcellularLocation>
</comment>
<dbReference type="GO" id="GO:0007035">
    <property type="term" value="P:vacuolar acidification"/>
    <property type="evidence" value="ECO:0007669"/>
    <property type="project" value="TreeGrafter"/>
</dbReference>
<feature type="transmembrane region" description="Helical" evidence="9">
    <location>
        <begin position="585"/>
        <end position="616"/>
    </location>
</feature>
<keyword evidence="4 9" id="KW-0812">Transmembrane</keyword>
<reference evidence="10 11" key="1">
    <citation type="submission" date="2017-07" db="EMBL/GenBank/DDBJ databases">
        <title>Recovery of genomes from metagenomes via a dereplication, aggregation, and scoring strategy.</title>
        <authorList>
            <person name="Sieber C.M."/>
            <person name="Probst A.J."/>
            <person name="Sharrar A."/>
            <person name="Thomas B.C."/>
            <person name="Hess M."/>
            <person name="Tringe S.G."/>
            <person name="Banfield J.F."/>
        </authorList>
    </citation>
    <scope>NUCLEOTIDE SEQUENCE [LARGE SCALE GENOMIC DNA]</scope>
    <source>
        <strain evidence="10">JGI_Cruoil_03_51_56</strain>
    </source>
</reference>
<keyword evidence="7 9" id="KW-0472">Membrane</keyword>